<gene>
    <name evidence="2" type="ORF">SD28_05155</name>
</gene>
<dbReference type="PANTHER" id="PTHR47547:SF1">
    <property type="entry name" value="ASPARTATE-PROTON SYMPORTER"/>
    <property type="match status" value="1"/>
</dbReference>
<keyword evidence="3" id="KW-1185">Reference proteome</keyword>
<evidence type="ECO:0008006" key="4">
    <source>
        <dbReference type="Google" id="ProtNLM"/>
    </source>
</evidence>
<reference evidence="2 3" key="1">
    <citation type="submission" date="2014-12" db="EMBL/GenBank/DDBJ databases">
        <title>Complete genome sequence of Francisella guanzhouensis strain 08HL01032 isolated from air-conditioning system in China.</title>
        <authorList>
            <person name="Svensson D."/>
            <person name="Ohrman C."/>
            <person name="Backman S."/>
            <person name="Karlsson E."/>
            <person name="Nilsson E."/>
            <person name="Bystrom M."/>
            <person name="Larkeryd A."/>
            <person name="Stenberg P."/>
            <person name="Scholtz H.C."/>
            <person name="Forsman M."/>
            <person name="Sjodin A."/>
        </authorList>
    </citation>
    <scope>NUCLEOTIDE SEQUENCE [LARGE SCALE GENOMIC DNA]</scope>
    <source>
        <strain evidence="2 3">08HL01032</strain>
    </source>
</reference>
<name>A0A0A8E514_9GAMM</name>
<proteinExistence type="predicted"/>
<evidence type="ECO:0000313" key="2">
    <source>
        <dbReference type="EMBL" id="AJC49063.1"/>
    </source>
</evidence>
<dbReference type="InterPro" id="IPR052962">
    <property type="entry name" value="AA_Transporter_AGT"/>
</dbReference>
<feature type="transmembrane region" description="Helical" evidence="1">
    <location>
        <begin position="48"/>
        <end position="70"/>
    </location>
</feature>
<evidence type="ECO:0000313" key="3">
    <source>
        <dbReference type="Proteomes" id="UP000031104"/>
    </source>
</evidence>
<keyword evidence="1" id="KW-0812">Transmembrane</keyword>
<sequence length="96" mass="10909">MKLIVFYMFTIILELKSYLYQKLLFISTGGMIGSGWLFSPYYGYQTAGVGVILSWFLTALLTLLVALCFAEVAKLSKQFVTKIYTPLTQNSLIIYK</sequence>
<dbReference type="STRING" id="594679.SD28_05155"/>
<keyword evidence="1" id="KW-0472">Membrane</keyword>
<dbReference type="Proteomes" id="UP000031104">
    <property type="component" value="Chromosome"/>
</dbReference>
<organism evidence="2 3">
    <name type="scientific">Allofrancisella guangzhouensis</name>
    <dbReference type="NCBI Taxonomy" id="594679"/>
    <lineage>
        <taxon>Bacteria</taxon>
        <taxon>Pseudomonadati</taxon>
        <taxon>Pseudomonadota</taxon>
        <taxon>Gammaproteobacteria</taxon>
        <taxon>Thiotrichales</taxon>
        <taxon>Francisellaceae</taxon>
        <taxon>Allofrancisella</taxon>
    </lineage>
</organism>
<accession>A0A0A8E514</accession>
<dbReference type="AlphaFoldDB" id="A0A0A8E514"/>
<feature type="transmembrane region" description="Helical" evidence="1">
    <location>
        <begin position="23"/>
        <end position="42"/>
    </location>
</feature>
<dbReference type="Gene3D" id="1.20.1740.10">
    <property type="entry name" value="Amino acid/polyamine transporter I"/>
    <property type="match status" value="1"/>
</dbReference>
<evidence type="ECO:0000256" key="1">
    <source>
        <dbReference type="SAM" id="Phobius"/>
    </source>
</evidence>
<keyword evidence="1" id="KW-1133">Transmembrane helix</keyword>
<dbReference type="HOGENOM" id="CLU_2355616_0_0_6"/>
<dbReference type="EMBL" id="CP010427">
    <property type="protein sequence ID" value="AJC49063.1"/>
    <property type="molecule type" value="Genomic_DNA"/>
</dbReference>
<dbReference type="KEGG" id="fgu:SD28_05155"/>
<dbReference type="PANTHER" id="PTHR47547">
    <property type="match status" value="1"/>
</dbReference>
<protein>
    <recommendedName>
        <fullName evidence="4">Amino acid permease/ SLC12A domain-containing protein</fullName>
    </recommendedName>
</protein>